<feature type="region of interest" description="Disordered" evidence="1">
    <location>
        <begin position="1"/>
        <end position="54"/>
    </location>
</feature>
<dbReference type="KEGG" id="hha:Hhal_1833"/>
<dbReference type="Proteomes" id="UP000000647">
    <property type="component" value="Chromosome"/>
</dbReference>
<dbReference type="eggNOG" id="COG3122">
    <property type="taxonomic scope" value="Bacteria"/>
</dbReference>
<dbReference type="AlphaFoldDB" id="A1WY35"/>
<gene>
    <name evidence="2" type="ordered locus">Hhal_1833</name>
</gene>
<evidence type="ECO:0000313" key="2">
    <source>
        <dbReference type="EMBL" id="ABM62597.1"/>
    </source>
</evidence>
<name>A1WY35_HALHL</name>
<organism evidence="2 3">
    <name type="scientific">Halorhodospira halophila (strain DSM 244 / SL1)</name>
    <name type="common">Ectothiorhodospira halophila (strain DSM 244 / SL1)</name>
    <dbReference type="NCBI Taxonomy" id="349124"/>
    <lineage>
        <taxon>Bacteria</taxon>
        <taxon>Pseudomonadati</taxon>
        <taxon>Pseudomonadota</taxon>
        <taxon>Gammaproteobacteria</taxon>
        <taxon>Chromatiales</taxon>
        <taxon>Ectothiorhodospiraceae</taxon>
        <taxon>Halorhodospira</taxon>
    </lineage>
</organism>
<evidence type="ECO:0000313" key="3">
    <source>
        <dbReference type="Proteomes" id="UP000000647"/>
    </source>
</evidence>
<dbReference type="RefSeq" id="WP_011814619.1">
    <property type="nucleotide sequence ID" value="NC_008789.1"/>
</dbReference>
<proteinExistence type="predicted"/>
<reference evidence="2 3" key="2">
    <citation type="journal article" date="2013" name="Stand. Genomic Sci.">
        <title>Complete genome sequence of Halorhodospira halophila SL1.</title>
        <authorList>
            <person name="Challacombe J.F."/>
            <person name="Majid S."/>
            <person name="Deole R."/>
            <person name="Brettin T.S."/>
            <person name="Bruce D."/>
            <person name="Delano S.F."/>
            <person name="Detter J.C."/>
            <person name="Gleasner C.D."/>
            <person name="Han C.S."/>
            <person name="Misra M."/>
            <person name="Reitenga K.G."/>
            <person name="Mikhailova N."/>
            <person name="Woyke T."/>
            <person name="Pitluck S."/>
            <person name="Nolan M."/>
            <person name="Land M.L."/>
            <person name="Saunders E."/>
            <person name="Tapia R."/>
            <person name="Lapidus A."/>
            <person name="Ivanova N."/>
            <person name="Hoff W.D."/>
        </authorList>
    </citation>
    <scope>NUCLEOTIDE SEQUENCE [LARGE SCALE GENOMIC DNA]</scope>
    <source>
        <strain evidence="3">DSM 244 / SL1</strain>
    </source>
</reference>
<sequence>MKNSLQEQLVRAGLASQEKVRNQRSGSRPESRRRPRRDRAPRRAKGASAQTPLEARIPLPDLIHHYALPRWGADTAYHFTEGQRIRHVWVTRQQQRQLADGYAGLVTADDGLRVVPRAVAEQVRQRRPAALLVLHPLKERDDAPARRS</sequence>
<dbReference type="EMBL" id="CP000544">
    <property type="protein sequence ID" value="ABM62597.1"/>
    <property type="molecule type" value="Genomic_DNA"/>
</dbReference>
<protein>
    <submittedName>
        <fullName evidence="2">Uncharacterized protein</fullName>
    </submittedName>
</protein>
<evidence type="ECO:0000256" key="1">
    <source>
        <dbReference type="SAM" id="MobiDB-lite"/>
    </source>
</evidence>
<dbReference type="HOGENOM" id="CLU_1756288_0_0_6"/>
<accession>A1WY35</accession>
<dbReference type="InterPro" id="IPR018636">
    <property type="entry name" value="DUF2058"/>
</dbReference>
<reference evidence="3" key="1">
    <citation type="submission" date="2006-12" db="EMBL/GenBank/DDBJ databases">
        <title>Complete sequence of Halorhodospira halophila SL1.</title>
        <authorList>
            <consortium name="US DOE Joint Genome Institute"/>
            <person name="Copeland A."/>
            <person name="Lucas S."/>
            <person name="Lapidus A."/>
            <person name="Barry K."/>
            <person name="Detter J.C."/>
            <person name="Glavina del Rio T."/>
            <person name="Hammon N."/>
            <person name="Israni S."/>
            <person name="Dalin E."/>
            <person name="Tice H."/>
            <person name="Pitluck S."/>
            <person name="Saunders E."/>
            <person name="Brettin T."/>
            <person name="Bruce D."/>
            <person name="Han C."/>
            <person name="Tapia R."/>
            <person name="Schmutz J."/>
            <person name="Larimer F."/>
            <person name="Land M."/>
            <person name="Hauser L."/>
            <person name="Kyrpides N."/>
            <person name="Mikhailova N."/>
            <person name="Hoff W."/>
            <person name="Richardson P."/>
        </authorList>
    </citation>
    <scope>NUCLEOTIDE SEQUENCE [LARGE SCALE GENOMIC DNA]</scope>
    <source>
        <strain evidence="3">DSM 244 / SL1</strain>
    </source>
</reference>
<dbReference type="Pfam" id="PF09831">
    <property type="entry name" value="DUF2058"/>
    <property type="match status" value="1"/>
</dbReference>
<dbReference type="STRING" id="349124.Hhal_1833"/>
<keyword evidence="3" id="KW-1185">Reference proteome</keyword>
<feature type="compositionally biased region" description="Basic residues" evidence="1">
    <location>
        <begin position="33"/>
        <end position="45"/>
    </location>
</feature>